<dbReference type="OrthoDB" id="3222238at2759"/>
<accession>A0A5C2RNE9</accession>
<gene>
    <name evidence="1" type="ORF">L227DRAFT_617651</name>
</gene>
<sequence length="552" mass="61310">MPPNACHQALYTVEILEAVLADETADQGVCKRIALTCQLFSQVALPFVWRDLDSLLPLWGVLLPDGLPPSFDPYTDPGQRTEFVKQILQKKTYDDPARWQRFLTYASFVRELSYFGVNPSGSDGNLIHALILRNGRSSFLPRLQCLYWHYFNHARDLLPMLCTSSLTELHLIIHGDTPESHRTWSSLLDATSPPEALLPYSAPSLRTLEFDCSVDVPEVVVTALMATVPRFQNLRSFFITPCDIGPPMQVAPRDLPTLLAAPALEELDCIVGGLDDHPGIPATFTASHLRKLCLTGYFEELSPVICSTWQAPQLQELSICADRWSTAIPVDISNILADLSSSSIAPTLRALSVAAENWSDLDNPLEADLVDMISPCLSLTSLESLYVHYDASADIKISCLDESMLRLARSLGNLKSLSVHTTGRALEPGEQPSLTTLLHFAEHCPHLVELMLKIPLDVVGALPSVLTRPGANHPLRELLLAPHWAPPFGDRPAQVARFLDGVFPKLDVRQSRQMAGLRYMPREQDQDRFMAEVWNEVEALQRGRVGQRTETG</sequence>
<dbReference type="Gene3D" id="3.80.10.10">
    <property type="entry name" value="Ribonuclease Inhibitor"/>
    <property type="match status" value="1"/>
</dbReference>
<dbReference type="InterPro" id="IPR032675">
    <property type="entry name" value="LRR_dom_sf"/>
</dbReference>
<reference evidence="1" key="1">
    <citation type="journal article" date="2018" name="Genome Biol. Evol.">
        <title>Genomics and development of Lentinus tigrinus, a white-rot wood-decaying mushroom with dimorphic fruiting bodies.</title>
        <authorList>
            <person name="Wu B."/>
            <person name="Xu Z."/>
            <person name="Knudson A."/>
            <person name="Carlson A."/>
            <person name="Chen N."/>
            <person name="Kovaka S."/>
            <person name="LaButti K."/>
            <person name="Lipzen A."/>
            <person name="Pennachio C."/>
            <person name="Riley R."/>
            <person name="Schakwitz W."/>
            <person name="Umezawa K."/>
            <person name="Ohm R.A."/>
            <person name="Grigoriev I.V."/>
            <person name="Nagy L.G."/>
            <person name="Gibbons J."/>
            <person name="Hibbett D."/>
        </authorList>
    </citation>
    <scope>NUCLEOTIDE SEQUENCE [LARGE SCALE GENOMIC DNA]</scope>
    <source>
        <strain evidence="1">ALCF2SS1-6</strain>
    </source>
</reference>
<evidence type="ECO:0000313" key="1">
    <source>
        <dbReference type="EMBL" id="RPD52650.1"/>
    </source>
</evidence>
<name>A0A5C2RNE9_9APHY</name>
<proteinExistence type="predicted"/>
<dbReference type="SUPFAM" id="SSF52047">
    <property type="entry name" value="RNI-like"/>
    <property type="match status" value="1"/>
</dbReference>
<organism evidence="1 2">
    <name type="scientific">Lentinus tigrinus ALCF2SS1-6</name>
    <dbReference type="NCBI Taxonomy" id="1328759"/>
    <lineage>
        <taxon>Eukaryota</taxon>
        <taxon>Fungi</taxon>
        <taxon>Dikarya</taxon>
        <taxon>Basidiomycota</taxon>
        <taxon>Agaricomycotina</taxon>
        <taxon>Agaricomycetes</taxon>
        <taxon>Polyporales</taxon>
        <taxon>Polyporaceae</taxon>
        <taxon>Lentinus</taxon>
    </lineage>
</organism>
<keyword evidence="2" id="KW-1185">Reference proteome</keyword>
<evidence type="ECO:0000313" key="2">
    <source>
        <dbReference type="Proteomes" id="UP000313359"/>
    </source>
</evidence>
<dbReference type="AlphaFoldDB" id="A0A5C2RNE9"/>
<dbReference type="Proteomes" id="UP000313359">
    <property type="component" value="Unassembled WGS sequence"/>
</dbReference>
<dbReference type="EMBL" id="ML122347">
    <property type="protein sequence ID" value="RPD52650.1"/>
    <property type="molecule type" value="Genomic_DNA"/>
</dbReference>
<evidence type="ECO:0008006" key="3">
    <source>
        <dbReference type="Google" id="ProtNLM"/>
    </source>
</evidence>
<protein>
    <recommendedName>
        <fullName evidence="3">F-box domain-containing protein</fullName>
    </recommendedName>
</protein>